<proteinExistence type="predicted"/>
<evidence type="ECO:0000313" key="2">
    <source>
        <dbReference type="EMBL" id="CUN57755.1"/>
    </source>
</evidence>
<feature type="chain" id="PRO_5008015901" evidence="1">
    <location>
        <begin position="28"/>
        <end position="276"/>
    </location>
</feature>
<keyword evidence="1" id="KW-0732">Signal</keyword>
<protein>
    <submittedName>
        <fullName evidence="2">Uncharacterized protein</fullName>
    </submittedName>
</protein>
<evidence type="ECO:0000313" key="3">
    <source>
        <dbReference type="Proteomes" id="UP000095645"/>
    </source>
</evidence>
<evidence type="ECO:0000256" key="1">
    <source>
        <dbReference type="SAM" id="SignalP"/>
    </source>
</evidence>
<feature type="signal peptide" evidence="1">
    <location>
        <begin position="1"/>
        <end position="27"/>
    </location>
</feature>
<reference evidence="2 3" key="1">
    <citation type="submission" date="2015-09" db="EMBL/GenBank/DDBJ databases">
        <authorList>
            <consortium name="Pathogen Informatics"/>
        </authorList>
    </citation>
    <scope>NUCLEOTIDE SEQUENCE [LARGE SCALE GENOMIC DNA]</scope>
    <source>
        <strain evidence="2 3">2789STDY5834861</strain>
    </source>
</reference>
<name>A0A173Y495_9FIRM</name>
<dbReference type="RefSeq" id="WP_055057394.1">
    <property type="nucleotide sequence ID" value="NZ_CYZP01000003.1"/>
</dbReference>
<accession>A0A173Y495</accession>
<gene>
    <name evidence="2" type="ORF">ERS852476_00522</name>
</gene>
<organism evidence="2 3">
    <name type="scientific">Blautia obeum</name>
    <dbReference type="NCBI Taxonomy" id="40520"/>
    <lineage>
        <taxon>Bacteria</taxon>
        <taxon>Bacillati</taxon>
        <taxon>Bacillota</taxon>
        <taxon>Clostridia</taxon>
        <taxon>Lachnospirales</taxon>
        <taxon>Lachnospiraceae</taxon>
        <taxon>Blautia</taxon>
    </lineage>
</organism>
<dbReference type="AlphaFoldDB" id="A0A173Y495"/>
<dbReference type="Proteomes" id="UP000095645">
    <property type="component" value="Unassembled WGS sequence"/>
</dbReference>
<dbReference type="EMBL" id="CYZP01000003">
    <property type="protein sequence ID" value="CUN57755.1"/>
    <property type="molecule type" value="Genomic_DNA"/>
</dbReference>
<sequence>MKKTLLKYFTVALITISTISMPLTVKAAQKSNISIRPNVAYSKYDITGDGKADKIRINFKSESYLNIEVNGKKSFSLNAQNIYLVNADLYTLNGNKHFLKLKCQDIDNDHIDYDKLLTYKSGKLVSAVNLMSHRKGAFNARHNSFTQKVGANYIQIRMQSMPGGVGSIQYTITYKLSGSSLKLSKTTYPVTYSKSYNPLLGGQNMWKCAKSLNIKNSPNGNIIYTTDAYEVCTVNKIKYSGGSAYIYIRAEDADISGWVRCPNSYTSRFFEESLFI</sequence>